<reference evidence="1" key="1">
    <citation type="submission" date="2021-05" db="EMBL/GenBank/DDBJ databases">
        <authorList>
            <person name="Alioto T."/>
            <person name="Alioto T."/>
            <person name="Gomez Garrido J."/>
        </authorList>
    </citation>
    <scope>NUCLEOTIDE SEQUENCE</scope>
</reference>
<name>A0A8D8T8B4_9HEMI</name>
<protein>
    <submittedName>
        <fullName evidence="1">Uncharacterized protein</fullName>
    </submittedName>
</protein>
<organism evidence="1">
    <name type="scientific">Cacopsylla melanoneura</name>
    <dbReference type="NCBI Taxonomy" id="428564"/>
    <lineage>
        <taxon>Eukaryota</taxon>
        <taxon>Metazoa</taxon>
        <taxon>Ecdysozoa</taxon>
        <taxon>Arthropoda</taxon>
        <taxon>Hexapoda</taxon>
        <taxon>Insecta</taxon>
        <taxon>Pterygota</taxon>
        <taxon>Neoptera</taxon>
        <taxon>Paraneoptera</taxon>
        <taxon>Hemiptera</taxon>
        <taxon>Sternorrhyncha</taxon>
        <taxon>Psylloidea</taxon>
        <taxon>Psyllidae</taxon>
        <taxon>Psyllinae</taxon>
        <taxon>Cacopsylla</taxon>
    </lineage>
</organism>
<dbReference type="AlphaFoldDB" id="A0A8D8T8B4"/>
<evidence type="ECO:0000313" key="1">
    <source>
        <dbReference type="EMBL" id="CAG6679707.1"/>
    </source>
</evidence>
<sequence>MFGLYREHSVVFGTVLFPITKAHPAELMLAMIALHVVTAPVLFNTNVTLGTVFGVRGNVVGRFAVVSTLGEPLLDDDTVRGGVILDTTLEAEAGRTAATSGSLGFALSRSHHYTTVGPGAEAQGGVS</sequence>
<proteinExistence type="predicted"/>
<dbReference type="EMBL" id="HBUF01249879">
    <property type="protein sequence ID" value="CAG6679707.1"/>
    <property type="molecule type" value="Transcribed_RNA"/>
</dbReference>
<accession>A0A8D8T8B4</accession>